<protein>
    <submittedName>
        <fullName evidence="1">Uncharacterized protein</fullName>
    </submittedName>
</protein>
<sequence length="209" mass="22997">MTTDLAQHLAERLQATLPFLDRVTGLARVHERTIMDGDTPRSERLPVPAAYTAAECERDGRYLTPDEHTGSIVFFEDGGEISTGQGQATQREATLRLLLWLNPFKLSHALPQNRLQAEVEQALSVRRRFDTGDYRGLFITTSTLPAGAALLSAYSFGGGTTPLLYPPYQLLGLELKCRYQYAPACLLPALPTLDLDRTACLLPPASPIL</sequence>
<evidence type="ECO:0000313" key="1">
    <source>
        <dbReference type="EMBL" id="OGX80832.1"/>
    </source>
</evidence>
<evidence type="ECO:0000313" key="2">
    <source>
        <dbReference type="Proteomes" id="UP000176294"/>
    </source>
</evidence>
<keyword evidence="2" id="KW-1185">Reference proteome</keyword>
<name>A0A1G1SQD8_9BACT</name>
<proteinExistence type="predicted"/>
<accession>A0A1G1SQD8</accession>
<dbReference type="EMBL" id="MDZB01000175">
    <property type="protein sequence ID" value="OGX80832.1"/>
    <property type="molecule type" value="Genomic_DNA"/>
</dbReference>
<gene>
    <name evidence="1" type="ORF">BEN47_06130</name>
</gene>
<comment type="caution">
    <text evidence="1">The sequence shown here is derived from an EMBL/GenBank/DDBJ whole genome shotgun (WGS) entry which is preliminary data.</text>
</comment>
<dbReference type="STRING" id="1908237.BEN47_06130"/>
<dbReference type="Proteomes" id="UP000176294">
    <property type="component" value="Unassembled WGS sequence"/>
</dbReference>
<dbReference type="AlphaFoldDB" id="A0A1G1SQD8"/>
<organism evidence="1 2">
    <name type="scientific">Hymenobacter lapidarius</name>
    <dbReference type="NCBI Taxonomy" id="1908237"/>
    <lineage>
        <taxon>Bacteria</taxon>
        <taxon>Pseudomonadati</taxon>
        <taxon>Bacteroidota</taxon>
        <taxon>Cytophagia</taxon>
        <taxon>Cytophagales</taxon>
        <taxon>Hymenobacteraceae</taxon>
        <taxon>Hymenobacter</taxon>
    </lineage>
</organism>
<dbReference type="RefSeq" id="WP_070730999.1">
    <property type="nucleotide sequence ID" value="NZ_MDZB01000175.1"/>
</dbReference>
<reference evidence="1 2" key="1">
    <citation type="submission" date="2016-08" db="EMBL/GenBank/DDBJ databases">
        <title>Hymenobacter coccineus sp. nov., Hymenobacter lapidarius sp. nov. and Hymenobacter glacialis sp. nov., isolated from Antarctic soil.</title>
        <authorList>
            <person name="Sedlacek I."/>
            <person name="Kralova S."/>
            <person name="Kyrova K."/>
            <person name="Maslanova I."/>
            <person name="Stankova E."/>
            <person name="Vrbovska V."/>
            <person name="Nemec M."/>
            <person name="Bartak M."/>
            <person name="Svec P."/>
            <person name="Busse H.-J."/>
            <person name="Pantucek R."/>
        </authorList>
    </citation>
    <scope>NUCLEOTIDE SEQUENCE [LARGE SCALE GENOMIC DNA]</scope>
    <source>
        <strain evidence="1 2">CCM 8643</strain>
    </source>
</reference>
<dbReference type="OrthoDB" id="9781579at2"/>